<dbReference type="InterPro" id="IPR036770">
    <property type="entry name" value="Ankyrin_rpt-contain_sf"/>
</dbReference>
<dbReference type="Proteomes" id="UP001159364">
    <property type="component" value="Linkage Group LG09"/>
</dbReference>
<dbReference type="EMBL" id="JAIWQS010000009">
    <property type="protein sequence ID" value="KAJ8756001.1"/>
    <property type="molecule type" value="Genomic_DNA"/>
</dbReference>
<dbReference type="Pfam" id="PF12796">
    <property type="entry name" value="Ank_2"/>
    <property type="match status" value="1"/>
</dbReference>
<keyword evidence="6" id="KW-1185">Reference proteome</keyword>
<keyword evidence="3" id="KW-1133">Transmembrane helix</keyword>
<dbReference type="AlphaFoldDB" id="A0AAV8SVG4"/>
<feature type="transmembrane region" description="Helical" evidence="3">
    <location>
        <begin position="575"/>
        <end position="596"/>
    </location>
</feature>
<keyword evidence="3" id="KW-0812">Transmembrane</keyword>
<dbReference type="PANTHER" id="PTHR24177">
    <property type="entry name" value="CASKIN"/>
    <property type="match status" value="1"/>
</dbReference>
<sequence length="623" mass="69511">MEDTVDPSTTTGQKGLSEDEITPDSQSRNHAGTEDKHQDYIKYLQLYNAAVKGDWGITKSILESDPNALTAKITSHSDTALHIAIQSGKSRKLVQELINLMSKASLEVKDKRGHTPLHYAGMAGNTEAAKMLVKKNSRLPLLLNSYNETPLHSAAAYGHKEAVSFLLSVTNNEDPFPFSGKSGVKLVNYLIIADFYGIALHLVKSYPKLALERDNLGHYALSTLAQKNHAFASGSNLGWFQRLLYKCISLKQDHVIQTGDAENPPERLENYLEESKQYGFLQHIYDLKLMHKQALELAKILCAEVAKGQWTEVMNLLGAPLRSAAELGIHEVVVEIMEAFPYSVWLRDSQKSHNVFHLAVLHRKEKVFNLLYQTSLQKHFLMALKDNTRNNILHLAGKLEPSNKISGAALQMQRELQWFREVEKVVQPSYKKMRNQDGKTPREVFSEDHKELVIAGEEWMKNTASSCTVVAALVATVVFSAAFTVPGGNNSDGIPFFLSDVPFMIFAISDALALFTSSTSVLMFLGMLTSRYSEEDFLRALPMRLSIGLITLFFSIVSMLAAFSSALHIVLVHRIGWIAVPIGLMACVPVTLFAFLQFPLLLQIISSTFGPSIFHPQRKESIY</sequence>
<dbReference type="SMART" id="SM00248">
    <property type="entry name" value="ANK"/>
    <property type="match status" value="4"/>
</dbReference>
<dbReference type="InterPro" id="IPR026961">
    <property type="entry name" value="PGG_dom"/>
</dbReference>
<dbReference type="Pfam" id="PF13962">
    <property type="entry name" value="PGG"/>
    <property type="match status" value="1"/>
</dbReference>
<dbReference type="PROSITE" id="PS50088">
    <property type="entry name" value="ANK_REPEAT"/>
    <property type="match status" value="2"/>
</dbReference>
<reference evidence="5 6" key="1">
    <citation type="submission" date="2021-09" db="EMBL/GenBank/DDBJ databases">
        <title>Genomic insights and catalytic innovation underlie evolution of tropane alkaloids biosynthesis.</title>
        <authorList>
            <person name="Wang Y.-J."/>
            <person name="Tian T."/>
            <person name="Huang J.-P."/>
            <person name="Huang S.-X."/>
        </authorList>
    </citation>
    <scope>NUCLEOTIDE SEQUENCE [LARGE SCALE GENOMIC DNA]</scope>
    <source>
        <strain evidence="5">KIB-2018</strain>
        <tissue evidence="5">Leaf</tissue>
    </source>
</reference>
<feature type="transmembrane region" description="Helical" evidence="3">
    <location>
        <begin position="545"/>
        <end position="569"/>
    </location>
</feature>
<accession>A0AAV8SVG4</accession>
<evidence type="ECO:0000256" key="3">
    <source>
        <dbReference type="SAM" id="Phobius"/>
    </source>
</evidence>
<keyword evidence="3" id="KW-0472">Membrane</keyword>
<protein>
    <recommendedName>
        <fullName evidence="4">PGG domain-containing protein</fullName>
    </recommendedName>
</protein>
<comment type="caution">
    <text evidence="5">The sequence shown here is derived from an EMBL/GenBank/DDBJ whole genome shotgun (WGS) entry which is preliminary data.</text>
</comment>
<feature type="domain" description="PGG" evidence="4">
    <location>
        <begin position="457"/>
        <end position="569"/>
    </location>
</feature>
<evidence type="ECO:0000259" key="4">
    <source>
        <dbReference type="Pfam" id="PF13962"/>
    </source>
</evidence>
<evidence type="ECO:0000256" key="2">
    <source>
        <dbReference type="SAM" id="MobiDB-lite"/>
    </source>
</evidence>
<evidence type="ECO:0000256" key="1">
    <source>
        <dbReference type="PROSITE-ProRule" id="PRU00023"/>
    </source>
</evidence>
<feature type="region of interest" description="Disordered" evidence="2">
    <location>
        <begin position="1"/>
        <end position="34"/>
    </location>
</feature>
<evidence type="ECO:0000313" key="6">
    <source>
        <dbReference type="Proteomes" id="UP001159364"/>
    </source>
</evidence>
<feature type="compositionally biased region" description="Polar residues" evidence="2">
    <location>
        <begin position="1"/>
        <end position="14"/>
    </location>
</feature>
<dbReference type="PANTHER" id="PTHR24177:SF365">
    <property type="entry name" value="ANKYRIN REPEAT-CONTAINING PROTEIN NPR4-LIKE ISOFORM X1"/>
    <property type="match status" value="1"/>
</dbReference>
<dbReference type="GO" id="GO:0016020">
    <property type="term" value="C:membrane"/>
    <property type="evidence" value="ECO:0007669"/>
    <property type="project" value="TreeGrafter"/>
</dbReference>
<feature type="repeat" description="ANK" evidence="1">
    <location>
        <begin position="112"/>
        <end position="144"/>
    </location>
</feature>
<feature type="transmembrane region" description="Helical" evidence="3">
    <location>
        <begin position="503"/>
        <end position="525"/>
    </location>
</feature>
<keyword evidence="1" id="KW-0040">ANK repeat</keyword>
<proteinExistence type="predicted"/>
<dbReference type="PROSITE" id="PS50297">
    <property type="entry name" value="ANK_REP_REGION"/>
    <property type="match status" value="2"/>
</dbReference>
<dbReference type="SUPFAM" id="SSF48403">
    <property type="entry name" value="Ankyrin repeat"/>
    <property type="match status" value="1"/>
</dbReference>
<name>A0AAV8SVG4_9ROSI</name>
<feature type="transmembrane region" description="Helical" evidence="3">
    <location>
        <begin position="464"/>
        <end position="483"/>
    </location>
</feature>
<gene>
    <name evidence="5" type="ORF">K2173_024546</name>
</gene>
<dbReference type="Gene3D" id="1.25.40.20">
    <property type="entry name" value="Ankyrin repeat-containing domain"/>
    <property type="match status" value="1"/>
</dbReference>
<organism evidence="5 6">
    <name type="scientific">Erythroxylum novogranatense</name>
    <dbReference type="NCBI Taxonomy" id="1862640"/>
    <lineage>
        <taxon>Eukaryota</taxon>
        <taxon>Viridiplantae</taxon>
        <taxon>Streptophyta</taxon>
        <taxon>Embryophyta</taxon>
        <taxon>Tracheophyta</taxon>
        <taxon>Spermatophyta</taxon>
        <taxon>Magnoliopsida</taxon>
        <taxon>eudicotyledons</taxon>
        <taxon>Gunneridae</taxon>
        <taxon>Pentapetalae</taxon>
        <taxon>rosids</taxon>
        <taxon>fabids</taxon>
        <taxon>Malpighiales</taxon>
        <taxon>Erythroxylaceae</taxon>
        <taxon>Erythroxylum</taxon>
    </lineage>
</organism>
<feature type="repeat" description="ANK" evidence="1">
    <location>
        <begin position="146"/>
        <end position="168"/>
    </location>
</feature>
<dbReference type="InterPro" id="IPR002110">
    <property type="entry name" value="Ankyrin_rpt"/>
</dbReference>
<evidence type="ECO:0000313" key="5">
    <source>
        <dbReference type="EMBL" id="KAJ8756001.1"/>
    </source>
</evidence>